<comment type="caution">
    <text evidence="3">The sequence shown here is derived from an EMBL/GenBank/DDBJ whole genome shotgun (WGS) entry which is preliminary data.</text>
</comment>
<dbReference type="EMBL" id="JAUEPP010000005">
    <property type="protein sequence ID" value="KAK3343168.1"/>
    <property type="molecule type" value="Genomic_DNA"/>
</dbReference>
<dbReference type="PANTHER" id="PTHR44167">
    <property type="entry name" value="OVARIAN-SPECIFIC SERINE/THREONINE-PROTEIN KINASE LOK-RELATED"/>
    <property type="match status" value="1"/>
</dbReference>
<dbReference type="PROSITE" id="PS50011">
    <property type="entry name" value="PROTEIN_KINASE_DOM"/>
    <property type="match status" value="1"/>
</dbReference>
<keyword evidence="3" id="KW-0418">Kinase</keyword>
<evidence type="ECO:0000313" key="4">
    <source>
        <dbReference type="Proteomes" id="UP001278500"/>
    </source>
</evidence>
<reference evidence="3" key="1">
    <citation type="journal article" date="2023" name="Mol. Phylogenet. Evol.">
        <title>Genome-scale phylogeny and comparative genomics of the fungal order Sordariales.</title>
        <authorList>
            <person name="Hensen N."/>
            <person name="Bonometti L."/>
            <person name="Westerberg I."/>
            <person name="Brannstrom I.O."/>
            <person name="Guillou S."/>
            <person name="Cros-Aarteil S."/>
            <person name="Calhoun S."/>
            <person name="Haridas S."/>
            <person name="Kuo A."/>
            <person name="Mondo S."/>
            <person name="Pangilinan J."/>
            <person name="Riley R."/>
            <person name="LaButti K."/>
            <person name="Andreopoulos B."/>
            <person name="Lipzen A."/>
            <person name="Chen C."/>
            <person name="Yan M."/>
            <person name="Daum C."/>
            <person name="Ng V."/>
            <person name="Clum A."/>
            <person name="Steindorff A."/>
            <person name="Ohm R.A."/>
            <person name="Martin F."/>
            <person name="Silar P."/>
            <person name="Natvig D.O."/>
            <person name="Lalanne C."/>
            <person name="Gautier V."/>
            <person name="Ament-Velasquez S.L."/>
            <person name="Kruys A."/>
            <person name="Hutchinson M.I."/>
            <person name="Powell A.J."/>
            <person name="Barry K."/>
            <person name="Miller A.N."/>
            <person name="Grigoriev I.V."/>
            <person name="Debuchy R."/>
            <person name="Gladieux P."/>
            <person name="Hiltunen Thoren M."/>
            <person name="Johannesson H."/>
        </authorList>
    </citation>
    <scope>NUCLEOTIDE SEQUENCE</scope>
    <source>
        <strain evidence="3">CBS 560.94</strain>
    </source>
</reference>
<dbReference type="GO" id="GO:0005634">
    <property type="term" value="C:nucleus"/>
    <property type="evidence" value="ECO:0007669"/>
    <property type="project" value="TreeGrafter"/>
</dbReference>
<proteinExistence type="predicted"/>
<dbReference type="PANTHER" id="PTHR44167:SF24">
    <property type="entry name" value="SERINE_THREONINE-PROTEIN KINASE CHK2"/>
    <property type="match status" value="1"/>
</dbReference>
<dbReference type="InterPro" id="IPR011009">
    <property type="entry name" value="Kinase-like_dom_sf"/>
</dbReference>
<keyword evidence="3" id="KW-0808">Transferase</keyword>
<dbReference type="RefSeq" id="XP_062680961.1">
    <property type="nucleotide sequence ID" value="XM_062824788.1"/>
</dbReference>
<dbReference type="InterPro" id="IPR000719">
    <property type="entry name" value="Prot_kinase_dom"/>
</dbReference>
<dbReference type="Proteomes" id="UP001278500">
    <property type="component" value="Unassembled WGS sequence"/>
</dbReference>
<feature type="region of interest" description="Disordered" evidence="1">
    <location>
        <begin position="84"/>
        <end position="108"/>
    </location>
</feature>
<protein>
    <submittedName>
        <fullName evidence="3">Kinase-like domain-containing protein</fullName>
    </submittedName>
</protein>
<evidence type="ECO:0000313" key="3">
    <source>
        <dbReference type="EMBL" id="KAK3343168.1"/>
    </source>
</evidence>
<feature type="compositionally biased region" description="Basic and acidic residues" evidence="1">
    <location>
        <begin position="94"/>
        <end position="108"/>
    </location>
</feature>
<keyword evidence="4" id="KW-1185">Reference proteome</keyword>
<evidence type="ECO:0000256" key="1">
    <source>
        <dbReference type="SAM" id="MobiDB-lite"/>
    </source>
</evidence>
<dbReference type="SUPFAM" id="SSF56112">
    <property type="entry name" value="Protein kinase-like (PK-like)"/>
    <property type="match status" value="1"/>
</dbReference>
<sequence length="600" mass="69426">MPPKRGAAKGAAKKLVPDKLRRDNNNFYHFYRKGELKENARRKVKLASQRENLLLNHGVVPDEVFPYKTNEGLQGYDEYYAELDEESEKEDEERDKKDEKAEKPKWETSKGLTKDMYEKGAGLHFCKILGAGGMGIICVFVSYENQTPTFWTVKRDIKPYQAVASEKETTLRFLRAPHIVQVFHRYEEEDRDDDNPRRSKRARTETIKARSQAEVRKESRATRAGQRVASIARKAGTAVRQPQVGPTDQVDQVPNSMVLEYVIRGTLDNWFEGLGKLKAAREPDLRIPNRVLWAMMACFMKMCMAMEYHPLQENVSDDGKMIPENTPATSAQPGTGLVHFDIDPQNVLIGHFDSETRKGKVAPTHPQFEAMTDAHDRTPIFKLIDFGLAREMKFGDPYRSNPELLWGHRQCGKPGYYLPEQFTREWEAVVDSPDDQHARVAGQYSWKSNLWQFGLIIHIAITLRWNPSLTIHALRDEDLIYGPPNDLPLRRQTKRSYPTYGAHLLDPQYDHVPFRLRHLVARCLCEIPDDRPSFEEIRAEIQWAWDGESPEEMEAAKQWSQTRFERPPPPVTPPWMKVEEWAKQTAILSFDEYLEKYPVK</sequence>
<dbReference type="GeneID" id="87861942"/>
<feature type="compositionally biased region" description="Basic and acidic residues" evidence="1">
    <location>
        <begin position="187"/>
        <end position="221"/>
    </location>
</feature>
<gene>
    <name evidence="3" type="ORF">B0H65DRAFT_428828</name>
</gene>
<dbReference type="AlphaFoldDB" id="A0AAE0MR84"/>
<feature type="region of interest" description="Disordered" evidence="1">
    <location>
        <begin position="187"/>
        <end position="250"/>
    </location>
</feature>
<dbReference type="Gene3D" id="1.10.510.10">
    <property type="entry name" value="Transferase(Phosphotransferase) domain 1"/>
    <property type="match status" value="1"/>
</dbReference>
<name>A0AAE0MR84_9PEZI</name>
<feature type="compositionally biased region" description="Acidic residues" evidence="1">
    <location>
        <begin position="84"/>
        <end position="93"/>
    </location>
</feature>
<dbReference type="GO" id="GO:0005524">
    <property type="term" value="F:ATP binding"/>
    <property type="evidence" value="ECO:0007669"/>
    <property type="project" value="InterPro"/>
</dbReference>
<dbReference type="GO" id="GO:0044773">
    <property type="term" value="P:mitotic DNA damage checkpoint signaling"/>
    <property type="evidence" value="ECO:0007669"/>
    <property type="project" value="TreeGrafter"/>
</dbReference>
<dbReference type="GO" id="GO:0004674">
    <property type="term" value="F:protein serine/threonine kinase activity"/>
    <property type="evidence" value="ECO:0007669"/>
    <property type="project" value="TreeGrafter"/>
</dbReference>
<reference evidence="3" key="2">
    <citation type="submission" date="2023-06" db="EMBL/GenBank/DDBJ databases">
        <authorList>
            <consortium name="Lawrence Berkeley National Laboratory"/>
            <person name="Haridas S."/>
            <person name="Hensen N."/>
            <person name="Bonometti L."/>
            <person name="Westerberg I."/>
            <person name="Brannstrom I.O."/>
            <person name="Guillou S."/>
            <person name="Cros-Aarteil S."/>
            <person name="Calhoun S."/>
            <person name="Kuo A."/>
            <person name="Mondo S."/>
            <person name="Pangilinan J."/>
            <person name="Riley R."/>
            <person name="Labutti K."/>
            <person name="Andreopoulos B."/>
            <person name="Lipzen A."/>
            <person name="Chen C."/>
            <person name="Yanf M."/>
            <person name="Daum C."/>
            <person name="Ng V."/>
            <person name="Clum A."/>
            <person name="Steindorff A."/>
            <person name="Ohm R."/>
            <person name="Martin F."/>
            <person name="Silar P."/>
            <person name="Natvig D."/>
            <person name="Lalanne C."/>
            <person name="Gautier V."/>
            <person name="Ament-Velasquez S.L."/>
            <person name="Kruys A."/>
            <person name="Hutchinson M.I."/>
            <person name="Powell A.J."/>
            <person name="Barry K."/>
            <person name="Miller A.N."/>
            <person name="Grigoriev I.V."/>
            <person name="Debuchy R."/>
            <person name="Gladieux P."/>
            <person name="Thoren M.H."/>
            <person name="Johannesson H."/>
        </authorList>
    </citation>
    <scope>NUCLEOTIDE SEQUENCE</scope>
    <source>
        <strain evidence="3">CBS 560.94</strain>
    </source>
</reference>
<dbReference type="SMART" id="SM00220">
    <property type="entry name" value="S_TKc"/>
    <property type="match status" value="1"/>
</dbReference>
<feature type="domain" description="Protein kinase" evidence="2">
    <location>
        <begin position="123"/>
        <end position="544"/>
    </location>
</feature>
<accession>A0AAE0MR84</accession>
<organism evidence="3 4">
    <name type="scientific">Neurospora tetraspora</name>
    <dbReference type="NCBI Taxonomy" id="94610"/>
    <lineage>
        <taxon>Eukaryota</taxon>
        <taxon>Fungi</taxon>
        <taxon>Dikarya</taxon>
        <taxon>Ascomycota</taxon>
        <taxon>Pezizomycotina</taxon>
        <taxon>Sordariomycetes</taxon>
        <taxon>Sordariomycetidae</taxon>
        <taxon>Sordariales</taxon>
        <taxon>Sordariaceae</taxon>
        <taxon>Neurospora</taxon>
    </lineage>
</organism>
<evidence type="ECO:0000259" key="2">
    <source>
        <dbReference type="PROSITE" id="PS50011"/>
    </source>
</evidence>